<evidence type="ECO:0000256" key="1">
    <source>
        <dbReference type="SAM" id="MobiDB-lite"/>
    </source>
</evidence>
<feature type="compositionally biased region" description="Acidic residues" evidence="1">
    <location>
        <begin position="199"/>
        <end position="230"/>
    </location>
</feature>
<organism evidence="3 4">
    <name type="scientific">Trachymyrmex septentrionalis</name>
    <dbReference type="NCBI Taxonomy" id="34720"/>
    <lineage>
        <taxon>Eukaryota</taxon>
        <taxon>Metazoa</taxon>
        <taxon>Ecdysozoa</taxon>
        <taxon>Arthropoda</taxon>
        <taxon>Hexapoda</taxon>
        <taxon>Insecta</taxon>
        <taxon>Pterygota</taxon>
        <taxon>Neoptera</taxon>
        <taxon>Endopterygota</taxon>
        <taxon>Hymenoptera</taxon>
        <taxon>Apocrita</taxon>
        <taxon>Aculeata</taxon>
        <taxon>Formicoidea</taxon>
        <taxon>Formicidae</taxon>
        <taxon>Myrmicinae</taxon>
        <taxon>Trachymyrmex</taxon>
    </lineage>
</organism>
<sequence length="269" mass="30645">MESEKQHFRHILLFYYRKGKSGVQATSTYLFVNFKYMTCVNVYCCGCMCSLLFIFCNCLATFKYFYIYLNLLFTYGNVARTEPSYPFSRKVNDLTPSLRNSERINGRGLYARLYTSTIAHTETRRDETRRDETRHARGVIGNAAFNVRGRTKLPEDYKAAGGSQGRLTPKGPSNVRRAGATTDVDLHDNHHRVTAETGNDSDDDDDDDSDDSNDDNDDGNDDDNDNDNDNDNNVNGEDMLVEERYVNRRTNSMTLAPTILTAHDSDDLR</sequence>
<name>A0A195EVD2_9HYME</name>
<proteinExistence type="predicted"/>
<dbReference type="EMBL" id="KQ981965">
    <property type="protein sequence ID" value="KYN31849.1"/>
    <property type="molecule type" value="Genomic_DNA"/>
</dbReference>
<feature type="transmembrane region" description="Helical" evidence="2">
    <location>
        <begin position="40"/>
        <end position="62"/>
    </location>
</feature>
<keyword evidence="4" id="KW-1185">Reference proteome</keyword>
<keyword evidence="2" id="KW-1133">Transmembrane helix</keyword>
<gene>
    <name evidence="3" type="ORF">ALC56_13988</name>
</gene>
<evidence type="ECO:0000256" key="2">
    <source>
        <dbReference type="SAM" id="Phobius"/>
    </source>
</evidence>
<evidence type="ECO:0000313" key="4">
    <source>
        <dbReference type="Proteomes" id="UP000078541"/>
    </source>
</evidence>
<dbReference type="AlphaFoldDB" id="A0A195EVD2"/>
<evidence type="ECO:0000313" key="3">
    <source>
        <dbReference type="EMBL" id="KYN31849.1"/>
    </source>
</evidence>
<keyword evidence="2" id="KW-0472">Membrane</keyword>
<feature type="compositionally biased region" description="Basic and acidic residues" evidence="1">
    <location>
        <begin position="121"/>
        <end position="135"/>
    </location>
</feature>
<feature type="region of interest" description="Disordered" evidence="1">
    <location>
        <begin position="121"/>
        <end position="251"/>
    </location>
</feature>
<keyword evidence="2" id="KW-0812">Transmembrane</keyword>
<reference evidence="3 4" key="1">
    <citation type="submission" date="2016-03" db="EMBL/GenBank/DDBJ databases">
        <title>Trachymyrmex septentrionalis WGS genome.</title>
        <authorList>
            <person name="Nygaard S."/>
            <person name="Hu H."/>
            <person name="Boomsma J."/>
            <person name="Zhang G."/>
        </authorList>
    </citation>
    <scope>NUCLEOTIDE SEQUENCE [LARGE SCALE GENOMIC DNA]</scope>
    <source>
        <strain evidence="3">Tsep2-gDNA-1</strain>
        <tissue evidence="3">Whole body</tissue>
    </source>
</reference>
<protein>
    <submittedName>
        <fullName evidence="3">Uncharacterized protein</fullName>
    </submittedName>
</protein>
<dbReference type="Proteomes" id="UP000078541">
    <property type="component" value="Unassembled WGS sequence"/>
</dbReference>
<feature type="compositionally biased region" description="Basic and acidic residues" evidence="1">
    <location>
        <begin position="184"/>
        <end position="194"/>
    </location>
</feature>
<accession>A0A195EVD2</accession>